<evidence type="ECO:0000256" key="4">
    <source>
        <dbReference type="ARBA" id="ARBA00022960"/>
    </source>
</evidence>
<feature type="active site" description="Proton acceptor" evidence="7">
    <location>
        <position position="61"/>
    </location>
</feature>
<feature type="domain" description="Peptidase S11 D-alanyl-D-alanine carboxypeptidase A N-terminal" evidence="11">
    <location>
        <begin position="24"/>
        <end position="248"/>
    </location>
</feature>
<dbReference type="GO" id="GO:0071555">
    <property type="term" value="P:cell wall organization"/>
    <property type="evidence" value="ECO:0007669"/>
    <property type="project" value="UniProtKB-KW"/>
</dbReference>
<evidence type="ECO:0000256" key="9">
    <source>
        <dbReference type="RuleBase" id="RU004016"/>
    </source>
</evidence>
<keyword evidence="3" id="KW-0378">Hydrolase</keyword>
<dbReference type="PANTHER" id="PTHR21581">
    <property type="entry name" value="D-ALANYL-D-ALANINE CARBOXYPEPTIDASE"/>
    <property type="match status" value="1"/>
</dbReference>
<comment type="similarity">
    <text evidence="1 9">Belongs to the peptidase S11 family.</text>
</comment>
<dbReference type="PRINTS" id="PR00725">
    <property type="entry name" value="DADACBPTASE1"/>
</dbReference>
<dbReference type="KEGG" id="dho:Dia5BBH33_01190"/>
<keyword evidence="4" id="KW-0133">Cell shape</keyword>
<feature type="active site" evidence="7">
    <location>
        <position position="111"/>
    </location>
</feature>
<name>A0A8D4UTA4_9FIRM</name>
<keyword evidence="13" id="KW-1185">Reference proteome</keyword>
<dbReference type="InterPro" id="IPR001967">
    <property type="entry name" value="Peptidase_S11_N"/>
</dbReference>
<evidence type="ECO:0000259" key="11">
    <source>
        <dbReference type="Pfam" id="PF00768"/>
    </source>
</evidence>
<dbReference type="GO" id="GO:0006508">
    <property type="term" value="P:proteolysis"/>
    <property type="evidence" value="ECO:0007669"/>
    <property type="project" value="InterPro"/>
</dbReference>
<evidence type="ECO:0000313" key="13">
    <source>
        <dbReference type="Proteomes" id="UP000320585"/>
    </source>
</evidence>
<accession>A0A8D4UTA4</accession>
<evidence type="ECO:0000256" key="6">
    <source>
        <dbReference type="ARBA" id="ARBA00023316"/>
    </source>
</evidence>
<dbReference type="Proteomes" id="UP000320585">
    <property type="component" value="Chromosome"/>
</dbReference>
<dbReference type="InterPro" id="IPR012338">
    <property type="entry name" value="Beta-lactam/transpept-like"/>
</dbReference>
<keyword evidence="5" id="KW-0573">Peptidoglycan synthesis</keyword>
<evidence type="ECO:0000256" key="7">
    <source>
        <dbReference type="PIRSR" id="PIRSR618044-1"/>
    </source>
</evidence>
<sequence>MKSSCKVLFSFLAFLLLSIEGAFAAAPEITADAAVIYDPAAKVFLYEKNGTKKEYPASMTKIMTAILSFEKATPYDTVKVSRNAADIESTALSGGEWIALGQLRNQMMLISDNGAATAIGETISGNLPRFTDLMNAKAKEIGATHTHFVNANGMPDPDHYSTAEDMAKIAAYAMKNPKFRQLVGTREKQVHYMRPNETVTFGNTNELLYSYPGATGIKTGYTRAAGGCLAGSAIRDGKELIVIVMHSQNTDTRFTEAAKLLDYGFSLEKEGAVKTPVKAPGKKVKKAA</sequence>
<dbReference type="Gene3D" id="3.40.710.10">
    <property type="entry name" value="DD-peptidase/beta-lactamase superfamily"/>
    <property type="match status" value="1"/>
</dbReference>
<gene>
    <name evidence="12" type="ORF">Dia5BBH33_01190</name>
</gene>
<dbReference type="AlphaFoldDB" id="A0A8D4UTA4"/>
<dbReference type="GO" id="GO:0009002">
    <property type="term" value="F:serine-type D-Ala-D-Ala carboxypeptidase activity"/>
    <property type="evidence" value="ECO:0007669"/>
    <property type="project" value="InterPro"/>
</dbReference>
<feature type="binding site" evidence="8">
    <location>
        <position position="218"/>
    </location>
    <ligand>
        <name>substrate</name>
    </ligand>
</feature>
<organism evidence="12 13">
    <name type="scientific">Dialister hominis</name>
    <dbReference type="NCBI Taxonomy" id="2582419"/>
    <lineage>
        <taxon>Bacteria</taxon>
        <taxon>Bacillati</taxon>
        <taxon>Bacillota</taxon>
        <taxon>Negativicutes</taxon>
        <taxon>Veillonellales</taxon>
        <taxon>Veillonellaceae</taxon>
        <taxon>Dialister</taxon>
    </lineage>
</organism>
<dbReference type="GO" id="GO:0009252">
    <property type="term" value="P:peptidoglycan biosynthetic process"/>
    <property type="evidence" value="ECO:0007669"/>
    <property type="project" value="UniProtKB-KW"/>
</dbReference>
<evidence type="ECO:0000256" key="1">
    <source>
        <dbReference type="ARBA" id="ARBA00007164"/>
    </source>
</evidence>
<reference evidence="13" key="1">
    <citation type="submission" date="2019-05" db="EMBL/GenBank/DDBJ databases">
        <title>Complete genome sequencing of Dialister sp. strain 5BBH33.</title>
        <authorList>
            <person name="Sakamoto M."/>
            <person name="Murakami T."/>
            <person name="Mori H."/>
        </authorList>
    </citation>
    <scope>NUCLEOTIDE SEQUENCE [LARGE SCALE GENOMIC DNA]</scope>
    <source>
        <strain evidence="13">5BBH33</strain>
    </source>
</reference>
<proteinExistence type="inferred from homology"/>
<dbReference type="EMBL" id="AP019697">
    <property type="protein sequence ID" value="BBK24184.1"/>
    <property type="molecule type" value="Genomic_DNA"/>
</dbReference>
<evidence type="ECO:0000256" key="3">
    <source>
        <dbReference type="ARBA" id="ARBA00022801"/>
    </source>
</evidence>
<dbReference type="InterPro" id="IPR018044">
    <property type="entry name" value="Peptidase_S11"/>
</dbReference>
<keyword evidence="2 10" id="KW-0732">Signal</keyword>
<dbReference type="Pfam" id="PF00768">
    <property type="entry name" value="Peptidase_S11"/>
    <property type="match status" value="1"/>
</dbReference>
<dbReference type="OrthoDB" id="9791132at2"/>
<dbReference type="SUPFAM" id="SSF56601">
    <property type="entry name" value="beta-lactamase/transpeptidase-like"/>
    <property type="match status" value="1"/>
</dbReference>
<feature type="chain" id="PRO_5034642290" description="Peptidase S11 D-alanyl-D-alanine carboxypeptidase A N-terminal domain-containing protein" evidence="10">
    <location>
        <begin position="25"/>
        <end position="288"/>
    </location>
</feature>
<feature type="signal peptide" evidence="10">
    <location>
        <begin position="1"/>
        <end position="24"/>
    </location>
</feature>
<protein>
    <recommendedName>
        <fullName evidence="11">Peptidase S11 D-alanyl-D-alanine carboxypeptidase A N-terminal domain-containing protein</fullName>
    </recommendedName>
</protein>
<evidence type="ECO:0000256" key="5">
    <source>
        <dbReference type="ARBA" id="ARBA00022984"/>
    </source>
</evidence>
<evidence type="ECO:0000256" key="8">
    <source>
        <dbReference type="PIRSR" id="PIRSR618044-2"/>
    </source>
</evidence>
<evidence type="ECO:0000256" key="2">
    <source>
        <dbReference type="ARBA" id="ARBA00022729"/>
    </source>
</evidence>
<evidence type="ECO:0000313" key="12">
    <source>
        <dbReference type="EMBL" id="BBK24184.1"/>
    </source>
</evidence>
<keyword evidence="6" id="KW-0961">Cell wall biogenesis/degradation</keyword>
<evidence type="ECO:0000256" key="10">
    <source>
        <dbReference type="SAM" id="SignalP"/>
    </source>
</evidence>
<dbReference type="GO" id="GO:0008360">
    <property type="term" value="P:regulation of cell shape"/>
    <property type="evidence" value="ECO:0007669"/>
    <property type="project" value="UniProtKB-KW"/>
</dbReference>
<dbReference type="GeneID" id="92715337"/>
<dbReference type="PANTHER" id="PTHR21581:SF6">
    <property type="entry name" value="TRAFFICKING PROTEIN PARTICLE COMPLEX SUBUNIT 12"/>
    <property type="match status" value="1"/>
</dbReference>
<feature type="active site" description="Acyl-ester intermediate" evidence="7">
    <location>
        <position position="58"/>
    </location>
</feature>
<dbReference type="RefSeq" id="WP_108850135.1">
    <property type="nucleotide sequence ID" value="NZ_AP019697.1"/>
</dbReference>